<keyword evidence="2" id="KW-1133">Transmembrane helix</keyword>
<dbReference type="EMBL" id="FWFN01000008">
    <property type="protein sequence ID" value="SLN69029.1"/>
    <property type="molecule type" value="Genomic_DNA"/>
</dbReference>
<evidence type="ECO:0000256" key="2">
    <source>
        <dbReference type="SAM" id="Phobius"/>
    </source>
</evidence>
<dbReference type="Proteomes" id="UP000193963">
    <property type="component" value="Unassembled WGS sequence"/>
</dbReference>
<keyword evidence="2" id="KW-0472">Membrane</keyword>
<organism evidence="3 4">
    <name type="scientific">Pseudooceanicola marinus</name>
    <dbReference type="NCBI Taxonomy" id="396013"/>
    <lineage>
        <taxon>Bacteria</taxon>
        <taxon>Pseudomonadati</taxon>
        <taxon>Pseudomonadota</taxon>
        <taxon>Alphaproteobacteria</taxon>
        <taxon>Rhodobacterales</taxon>
        <taxon>Paracoccaceae</taxon>
        <taxon>Pseudooceanicola</taxon>
    </lineage>
</organism>
<proteinExistence type="predicted"/>
<feature type="region of interest" description="Disordered" evidence="1">
    <location>
        <begin position="1"/>
        <end position="22"/>
    </location>
</feature>
<reference evidence="3 4" key="1">
    <citation type="submission" date="2017-03" db="EMBL/GenBank/DDBJ databases">
        <authorList>
            <person name="Afonso C.L."/>
            <person name="Miller P.J."/>
            <person name="Scott M.A."/>
            <person name="Spackman E."/>
            <person name="Goraichik I."/>
            <person name="Dimitrov K.M."/>
            <person name="Suarez D.L."/>
            <person name="Swayne D.E."/>
        </authorList>
    </citation>
    <scope>NUCLEOTIDE SEQUENCE [LARGE SCALE GENOMIC DNA]</scope>
    <source>
        <strain evidence="3 4">CECT 7751</strain>
    </source>
</reference>
<keyword evidence="4" id="KW-1185">Reference proteome</keyword>
<evidence type="ECO:0000256" key="1">
    <source>
        <dbReference type="SAM" id="MobiDB-lite"/>
    </source>
</evidence>
<dbReference type="RefSeq" id="WP_085889659.1">
    <property type="nucleotide sequence ID" value="NZ_FWFN01000008.1"/>
</dbReference>
<keyword evidence="2" id="KW-0812">Transmembrane</keyword>
<feature type="transmembrane region" description="Helical" evidence="2">
    <location>
        <begin position="46"/>
        <end position="69"/>
    </location>
</feature>
<accession>A0A1X7A3I8</accession>
<name>A0A1X7A3I8_9RHOB</name>
<evidence type="ECO:0000313" key="4">
    <source>
        <dbReference type="Proteomes" id="UP000193963"/>
    </source>
</evidence>
<sequence length="105" mass="10989">MRNARHLTQDRGPSRRSALDLDRTQGARMAAAGFFDDLAPEGDRPLGMGLAGVALLAGIIGLSSGWFGAPPPGREAPRPRPQVDAMVAEAPAAGPTRLIRLGPRP</sequence>
<protein>
    <submittedName>
        <fullName evidence="3">Uncharacterized protein</fullName>
    </submittedName>
</protein>
<gene>
    <name evidence="3" type="ORF">PSM7751_03642</name>
</gene>
<evidence type="ECO:0000313" key="3">
    <source>
        <dbReference type="EMBL" id="SLN69029.1"/>
    </source>
</evidence>
<dbReference type="AlphaFoldDB" id="A0A1X7A3I8"/>
<feature type="compositionally biased region" description="Basic and acidic residues" evidence="1">
    <location>
        <begin position="7"/>
        <end position="22"/>
    </location>
</feature>